<dbReference type="CDD" id="cd03801">
    <property type="entry name" value="GT4_PimA-like"/>
    <property type="match status" value="1"/>
</dbReference>
<dbReference type="SUPFAM" id="SSF53756">
    <property type="entry name" value="UDP-Glycosyltransferase/glycogen phosphorylase"/>
    <property type="match status" value="1"/>
</dbReference>
<reference evidence="3 4" key="1">
    <citation type="submission" date="2023-09" db="EMBL/GenBank/DDBJ databases">
        <authorList>
            <person name="Rey-Velasco X."/>
        </authorList>
    </citation>
    <scope>NUCLEOTIDE SEQUENCE [LARGE SCALE GENOMIC DNA]</scope>
    <source>
        <strain evidence="3 4">W242</strain>
    </source>
</reference>
<dbReference type="Pfam" id="PF13439">
    <property type="entry name" value="Glyco_transf_4"/>
    <property type="match status" value="1"/>
</dbReference>
<protein>
    <submittedName>
        <fullName evidence="3">Glycosyltransferase family 4 protein</fullName>
        <ecNumber evidence="3">2.4.-.-</ecNumber>
    </submittedName>
</protein>
<keyword evidence="3" id="KW-0808">Transferase</keyword>
<dbReference type="GO" id="GO:0016757">
    <property type="term" value="F:glycosyltransferase activity"/>
    <property type="evidence" value="ECO:0007669"/>
    <property type="project" value="UniProtKB-KW"/>
</dbReference>
<keyword evidence="3" id="KW-0328">Glycosyltransferase</keyword>
<dbReference type="PANTHER" id="PTHR45947:SF3">
    <property type="entry name" value="SULFOQUINOVOSYL TRANSFERASE SQD2"/>
    <property type="match status" value="1"/>
</dbReference>
<proteinExistence type="predicted"/>
<dbReference type="Gene3D" id="3.40.50.2000">
    <property type="entry name" value="Glycogen Phosphorylase B"/>
    <property type="match status" value="2"/>
</dbReference>
<sequence>MHVAFISHEYPLWASGGIGSFLQTFGRALTKEGHKVTIIGAGTSSKEGCIDDKGVSLYRLPVSQNFIPGFIFNSIQLNKKLIEINKQHPIDVIEASELGLALLFVLSKVPKVIRLHGGHHFFSEAEKRGINWRKGLLEKRSFKKADGFIAVSRYVKEHTGKYLSYHNSPVHIIPHPVKIPSVFSKTENTSKSILFAGTICEKKGVRELLQAFQVVKERYPDYQLDLYGRDWFYPDGSSYIKKIQQEYPKNFFENITFHGAVTREKLYKQYNNAAFCVFPSHMETQGLVTLEAMSLGKAVVFSKYGPGPETISHKDNGLLCDVYDPKDIASKICWYIENPEEVKAIGQRALKTVKEKYDIALILKKNIEFYHSLLDS</sequence>
<evidence type="ECO:0000313" key="3">
    <source>
        <dbReference type="EMBL" id="MDT0556053.1"/>
    </source>
</evidence>
<evidence type="ECO:0000259" key="1">
    <source>
        <dbReference type="Pfam" id="PF00534"/>
    </source>
</evidence>
<accession>A0ABU2YD22</accession>
<organism evidence="3 4">
    <name type="scientific">Patiriisocius hiemis</name>
    <dbReference type="NCBI Taxonomy" id="3075604"/>
    <lineage>
        <taxon>Bacteria</taxon>
        <taxon>Pseudomonadati</taxon>
        <taxon>Bacteroidota</taxon>
        <taxon>Flavobacteriia</taxon>
        <taxon>Flavobacteriales</taxon>
        <taxon>Flavobacteriaceae</taxon>
        <taxon>Patiriisocius</taxon>
    </lineage>
</organism>
<dbReference type="InterPro" id="IPR001296">
    <property type="entry name" value="Glyco_trans_1"/>
</dbReference>
<dbReference type="InterPro" id="IPR050194">
    <property type="entry name" value="Glycosyltransferase_grp1"/>
</dbReference>
<keyword evidence="4" id="KW-1185">Reference proteome</keyword>
<dbReference type="Pfam" id="PF00534">
    <property type="entry name" value="Glycos_transf_1"/>
    <property type="match status" value="1"/>
</dbReference>
<dbReference type="EMBL" id="JAVRHZ010000004">
    <property type="protein sequence ID" value="MDT0556053.1"/>
    <property type="molecule type" value="Genomic_DNA"/>
</dbReference>
<name>A0ABU2YD22_9FLAO</name>
<dbReference type="PANTHER" id="PTHR45947">
    <property type="entry name" value="SULFOQUINOVOSYL TRANSFERASE SQD2"/>
    <property type="match status" value="1"/>
</dbReference>
<comment type="caution">
    <text evidence="3">The sequence shown here is derived from an EMBL/GenBank/DDBJ whole genome shotgun (WGS) entry which is preliminary data.</text>
</comment>
<dbReference type="Proteomes" id="UP001254488">
    <property type="component" value="Unassembled WGS sequence"/>
</dbReference>
<feature type="domain" description="Glycosyltransferase subfamily 4-like N-terminal" evidence="2">
    <location>
        <begin position="16"/>
        <end position="177"/>
    </location>
</feature>
<gene>
    <name evidence="3" type="ORF">RM538_08565</name>
</gene>
<dbReference type="InterPro" id="IPR028098">
    <property type="entry name" value="Glyco_trans_4-like_N"/>
</dbReference>
<evidence type="ECO:0000259" key="2">
    <source>
        <dbReference type="Pfam" id="PF13439"/>
    </source>
</evidence>
<feature type="domain" description="Glycosyl transferase family 1" evidence="1">
    <location>
        <begin position="187"/>
        <end position="351"/>
    </location>
</feature>
<evidence type="ECO:0000313" key="4">
    <source>
        <dbReference type="Proteomes" id="UP001254488"/>
    </source>
</evidence>
<dbReference type="RefSeq" id="WP_311333006.1">
    <property type="nucleotide sequence ID" value="NZ_JAVRHZ010000004.1"/>
</dbReference>
<dbReference type="EC" id="2.4.-.-" evidence="3"/>